<accession>A0A412TPS3</accession>
<evidence type="ECO:0000313" key="4">
    <source>
        <dbReference type="Proteomes" id="UP000284243"/>
    </source>
</evidence>
<dbReference type="EMBL" id="JAQMRD010000020">
    <property type="protein sequence ID" value="MDB9224134.1"/>
    <property type="molecule type" value="Genomic_DNA"/>
</dbReference>
<evidence type="ECO:0000313" key="2">
    <source>
        <dbReference type="EMBL" id="MDB9224134.1"/>
    </source>
</evidence>
<sequence length="157" mass="18022">MKTFAQTILIYYICAKYKIRMIRKFTAITLLSMASIVMLAFVVFPHHHHNEYICFATAHCQDEGENEEHSHDTGSSNHRCVKNLFQTQINRGQNVEHQSEEGAYHHFSLSLFLVSNILEFLSSEAEQQCDSDSYYQEKLHTACYISALAGRAPPFTV</sequence>
<gene>
    <name evidence="3" type="ORF">DWW57_11120</name>
    <name evidence="2" type="ORF">PN645_14110</name>
</gene>
<dbReference type="AlphaFoldDB" id="A0A412TPS3"/>
<dbReference type="EMBL" id="QRYC01000014">
    <property type="protein sequence ID" value="RGU55837.1"/>
    <property type="molecule type" value="Genomic_DNA"/>
</dbReference>
<dbReference type="Proteomes" id="UP000284243">
    <property type="component" value="Unassembled WGS sequence"/>
</dbReference>
<proteinExistence type="predicted"/>
<keyword evidence="1" id="KW-1133">Transmembrane helix</keyword>
<name>A0A412TPS3_9BACT</name>
<keyword evidence="1" id="KW-0472">Membrane</keyword>
<feature type="transmembrane region" description="Helical" evidence="1">
    <location>
        <begin position="25"/>
        <end position="44"/>
    </location>
</feature>
<organism evidence="3 4">
    <name type="scientific">Odoribacter splanchnicus</name>
    <dbReference type="NCBI Taxonomy" id="28118"/>
    <lineage>
        <taxon>Bacteria</taxon>
        <taxon>Pseudomonadati</taxon>
        <taxon>Bacteroidota</taxon>
        <taxon>Bacteroidia</taxon>
        <taxon>Bacteroidales</taxon>
        <taxon>Odoribacteraceae</taxon>
        <taxon>Odoribacter</taxon>
    </lineage>
</organism>
<reference evidence="2" key="2">
    <citation type="submission" date="2023-01" db="EMBL/GenBank/DDBJ databases">
        <title>Human gut microbiome strain richness.</title>
        <authorList>
            <person name="Chen-Liaw A."/>
        </authorList>
    </citation>
    <scope>NUCLEOTIDE SEQUENCE</scope>
    <source>
        <strain evidence="2">RTP21484st1_B7_RTP21484_190118</strain>
    </source>
</reference>
<dbReference type="Proteomes" id="UP001212263">
    <property type="component" value="Unassembled WGS sequence"/>
</dbReference>
<comment type="caution">
    <text evidence="3">The sequence shown here is derived from an EMBL/GenBank/DDBJ whole genome shotgun (WGS) entry which is preliminary data.</text>
</comment>
<reference evidence="3 4" key="1">
    <citation type="submission" date="2018-08" db="EMBL/GenBank/DDBJ databases">
        <title>A genome reference for cultivated species of the human gut microbiota.</title>
        <authorList>
            <person name="Zou Y."/>
            <person name="Xue W."/>
            <person name="Luo G."/>
        </authorList>
    </citation>
    <scope>NUCLEOTIDE SEQUENCE [LARGE SCALE GENOMIC DNA]</scope>
    <source>
        <strain evidence="3 4">AF16-14</strain>
    </source>
</reference>
<evidence type="ECO:0000256" key="1">
    <source>
        <dbReference type="SAM" id="Phobius"/>
    </source>
</evidence>
<dbReference type="InterPro" id="IPR046660">
    <property type="entry name" value="DUF6769"/>
</dbReference>
<dbReference type="Pfam" id="PF20558">
    <property type="entry name" value="DUF6769"/>
    <property type="match status" value="1"/>
</dbReference>
<protein>
    <submittedName>
        <fullName evidence="3">Uncharacterized protein</fullName>
    </submittedName>
</protein>
<dbReference type="RefSeq" id="WP_046402785.1">
    <property type="nucleotide sequence ID" value="NZ_BAABYK010000001.1"/>
</dbReference>
<keyword evidence="1" id="KW-0812">Transmembrane</keyword>
<evidence type="ECO:0000313" key="3">
    <source>
        <dbReference type="EMBL" id="RGU55837.1"/>
    </source>
</evidence>